<protein>
    <recommendedName>
        <fullName evidence="2">GST C-terminal domain-containing protein</fullName>
    </recommendedName>
</protein>
<evidence type="ECO:0000313" key="4">
    <source>
        <dbReference type="Proteomes" id="UP001381693"/>
    </source>
</evidence>
<comment type="similarity">
    <text evidence="1">Belongs to the GSTCD family.</text>
</comment>
<dbReference type="FunFam" id="3.40.50.150:FF:000725">
    <property type="entry name" value="Glutathione S-transferase, C-terminal domain-containing"/>
    <property type="match status" value="1"/>
</dbReference>
<reference evidence="3 4" key="1">
    <citation type="submission" date="2023-11" db="EMBL/GenBank/DDBJ databases">
        <title>Halocaridina rubra genome assembly.</title>
        <authorList>
            <person name="Smith C."/>
        </authorList>
    </citation>
    <scope>NUCLEOTIDE SEQUENCE [LARGE SCALE GENOMIC DNA]</scope>
    <source>
        <strain evidence="3">EP-1</strain>
        <tissue evidence="3">Whole</tissue>
    </source>
</reference>
<dbReference type="EMBL" id="JAXCGZ010003807">
    <property type="protein sequence ID" value="KAK7083109.1"/>
    <property type="molecule type" value="Genomic_DNA"/>
</dbReference>
<dbReference type="SUPFAM" id="SSF47616">
    <property type="entry name" value="GST C-terminal domain-like"/>
    <property type="match status" value="1"/>
</dbReference>
<feature type="domain" description="GST C-terminal" evidence="2">
    <location>
        <begin position="172"/>
        <end position="333"/>
    </location>
</feature>
<dbReference type="Gene3D" id="3.40.50.150">
    <property type="entry name" value="Vaccinia Virus protein VP39"/>
    <property type="match status" value="1"/>
</dbReference>
<dbReference type="InterPro" id="IPR010987">
    <property type="entry name" value="Glutathione-S-Trfase_C-like"/>
</dbReference>
<accession>A0AAN9ACR1</accession>
<organism evidence="3 4">
    <name type="scientific">Halocaridina rubra</name>
    <name type="common">Hawaiian red shrimp</name>
    <dbReference type="NCBI Taxonomy" id="373956"/>
    <lineage>
        <taxon>Eukaryota</taxon>
        <taxon>Metazoa</taxon>
        <taxon>Ecdysozoa</taxon>
        <taxon>Arthropoda</taxon>
        <taxon>Crustacea</taxon>
        <taxon>Multicrustacea</taxon>
        <taxon>Malacostraca</taxon>
        <taxon>Eumalacostraca</taxon>
        <taxon>Eucarida</taxon>
        <taxon>Decapoda</taxon>
        <taxon>Pleocyemata</taxon>
        <taxon>Caridea</taxon>
        <taxon>Atyoidea</taxon>
        <taxon>Atyidae</taxon>
        <taxon>Halocaridina</taxon>
    </lineage>
</organism>
<gene>
    <name evidence="3" type="ORF">SK128_009232</name>
</gene>
<dbReference type="SUPFAM" id="SSF53335">
    <property type="entry name" value="S-adenosyl-L-methionine-dependent methyltransferases"/>
    <property type="match status" value="1"/>
</dbReference>
<dbReference type="InterPro" id="IPR036282">
    <property type="entry name" value="Glutathione-S-Trfase_C_sf"/>
</dbReference>
<name>A0AAN9ACR1_HALRR</name>
<dbReference type="InterPro" id="IPR025714">
    <property type="entry name" value="Methyltranfer_dom"/>
</dbReference>
<dbReference type="GO" id="GO:0005737">
    <property type="term" value="C:cytoplasm"/>
    <property type="evidence" value="ECO:0007669"/>
    <property type="project" value="TreeGrafter"/>
</dbReference>
<comment type="caution">
    <text evidence="3">The sequence shown here is derived from an EMBL/GenBank/DDBJ whole genome shotgun (WGS) entry which is preliminary data.</text>
</comment>
<keyword evidence="4" id="KW-1185">Reference proteome</keyword>
<dbReference type="CDD" id="cd02440">
    <property type="entry name" value="AdoMet_MTases"/>
    <property type="match status" value="1"/>
</dbReference>
<dbReference type="Proteomes" id="UP001381693">
    <property type="component" value="Unassembled WGS sequence"/>
</dbReference>
<dbReference type="PROSITE" id="PS50405">
    <property type="entry name" value="GST_CTER"/>
    <property type="match status" value="1"/>
</dbReference>
<dbReference type="AlphaFoldDB" id="A0AAN9ACR1"/>
<evidence type="ECO:0000256" key="1">
    <source>
        <dbReference type="ARBA" id="ARBA00008797"/>
    </source>
</evidence>
<proteinExistence type="inferred from homology"/>
<dbReference type="InterPro" id="IPR029063">
    <property type="entry name" value="SAM-dependent_MTases_sf"/>
</dbReference>
<evidence type="ECO:0000259" key="2">
    <source>
        <dbReference type="PROSITE" id="PS50405"/>
    </source>
</evidence>
<dbReference type="PANTHER" id="PTHR13369">
    <property type="match status" value="1"/>
</dbReference>
<sequence>MLITPRILSQKSGETPRWWEPFTRFIMQKQDTLYLLGKKDNGGLFVPAESLVALFVLEYCQNPSVNVVLVEACKQREQLSSHEYDALLVSADSDYTPWFPFDEDCLSFPFVMKILGECPDMVSNCILPVIVLNSQPWCVAGLCSSLRVMLAKTVENHPTHYCKSLLGFRGGCMQACAEVSVWTKFCEVEVINTLKHVYNNCHINEGKVLIPRDIIRFEYHMQCPPVLHNGLKKKQQYLRDTISDKTELKLLLAKKLSELPDMEHEYAEGLDMTMADLMLFVCFHILLCKLKTHIIFEDICPLVMKWYKLLLNNEHIKQSICILQKSLTNDSPIFTDNLEVVLPEVKRESMYNSDPERYKPRWRAFTHQSDIDRVLNLFDEAFLSLDYDPHPLGESITLPWSDFPPAVSPQEGQLPPTRLKRKCEQLDNIISAILSTVCEGDTIVDFCAGGGHVGIILAYLLPSCRILLVENKDHSLLRAKQRIETLQLSNVHFLQCNLDYFQGKFDLGVCLHACGVATDLVMQKCFEQKAKFVCSPCCYGSVRPNHILNYPRSKIYSDIPISLDDYLIIGHTSDQTHDENNPKTEQGQLCMRLIDNDRLLLARSLGYATKMVLMEPRTCSPKNHLLIGVLPD</sequence>
<dbReference type="PANTHER" id="PTHR13369:SF0">
    <property type="entry name" value="GLUTATHIONE S-TRANSFERASE C-TERMINAL DOMAIN-CONTAINING PROTEIN"/>
    <property type="match status" value="1"/>
</dbReference>
<evidence type="ECO:0000313" key="3">
    <source>
        <dbReference type="EMBL" id="KAK7083109.1"/>
    </source>
</evidence>
<dbReference type="Pfam" id="PF13679">
    <property type="entry name" value="Methyltransf_32"/>
    <property type="match status" value="1"/>
</dbReference>